<dbReference type="EMBL" id="JAZGQL010000005">
    <property type="protein sequence ID" value="MEE6306669.1"/>
    <property type="molecule type" value="Genomic_DNA"/>
</dbReference>
<evidence type="ECO:0000313" key="2">
    <source>
        <dbReference type="EMBL" id="MEE6306669.1"/>
    </source>
</evidence>
<name>A0ABU7S9Q5_9ACTN</name>
<gene>
    <name evidence="2" type="ORF">V1634_07510</name>
</gene>
<evidence type="ECO:0000313" key="3">
    <source>
        <dbReference type="Proteomes" id="UP001339911"/>
    </source>
</evidence>
<evidence type="ECO:0000256" key="1">
    <source>
        <dbReference type="SAM" id="MobiDB-lite"/>
    </source>
</evidence>
<feature type="region of interest" description="Disordered" evidence="1">
    <location>
        <begin position="27"/>
        <end position="79"/>
    </location>
</feature>
<proteinExistence type="predicted"/>
<feature type="compositionally biased region" description="Low complexity" evidence="1">
    <location>
        <begin position="39"/>
        <end position="63"/>
    </location>
</feature>
<sequence length="257" mass="27204">MTQPPPPWTGPPTVILRYAEVDTAVIPVVESGPPPPAAPAAQPAAAPTASADHSSGTPASSTPPAEPAPTAPAASAGAGTRQVGWWRRNRWGLLALLPALVLALTPGVKDGYERYSRAEYLEPVGVGADGWATFAGARIRLVELVELPSLPGRDDRPVPLPEGVRLWRAELAFELPAPEALIGCLPYLEDREGRLFSANPPELTGARLPSPGCVADDPAQRTLRVDAYFLLPRPATPVALRIVKATQRPRYARLPVG</sequence>
<comment type="caution">
    <text evidence="2">The sequence shown here is derived from an EMBL/GenBank/DDBJ whole genome shotgun (WGS) entry which is preliminary data.</text>
</comment>
<reference evidence="2 3" key="1">
    <citation type="submission" date="2024-01" db="EMBL/GenBank/DDBJ databases">
        <title>Genome insights into Plantactinospora veratri sp. nov.</title>
        <authorList>
            <person name="Wang L."/>
        </authorList>
    </citation>
    <scope>NUCLEOTIDE SEQUENCE [LARGE SCALE GENOMIC DNA]</scope>
    <source>
        <strain evidence="2 3">NEAU-FHS4</strain>
    </source>
</reference>
<accession>A0ABU7S9Q5</accession>
<protein>
    <submittedName>
        <fullName evidence="2">Uncharacterized protein</fullName>
    </submittedName>
</protein>
<keyword evidence="3" id="KW-1185">Reference proteome</keyword>
<dbReference type="Proteomes" id="UP001339911">
    <property type="component" value="Unassembled WGS sequence"/>
</dbReference>
<dbReference type="RefSeq" id="WP_331207006.1">
    <property type="nucleotide sequence ID" value="NZ_JAZGQL010000005.1"/>
</dbReference>
<organism evidence="2 3">
    <name type="scientific">Plantactinospora veratri</name>
    <dbReference type="NCBI Taxonomy" id="1436122"/>
    <lineage>
        <taxon>Bacteria</taxon>
        <taxon>Bacillati</taxon>
        <taxon>Actinomycetota</taxon>
        <taxon>Actinomycetes</taxon>
        <taxon>Micromonosporales</taxon>
        <taxon>Micromonosporaceae</taxon>
        <taxon>Plantactinospora</taxon>
    </lineage>
</organism>